<evidence type="ECO:0000313" key="11">
    <source>
        <dbReference type="Proteomes" id="UP000001294"/>
    </source>
</evidence>
<dbReference type="InterPro" id="IPR027417">
    <property type="entry name" value="P-loop_NTPase"/>
</dbReference>
<dbReference type="HOGENOM" id="CLU_565120_0_0_1"/>
<keyword evidence="4" id="KW-0238">DNA-binding</keyword>
<dbReference type="GO" id="GO:0000724">
    <property type="term" value="P:double-strand break repair via homologous recombination"/>
    <property type="evidence" value="ECO:0007669"/>
    <property type="project" value="TreeGrafter"/>
</dbReference>
<dbReference type="Proteomes" id="UP000001294">
    <property type="component" value="Unassembled WGS sequence"/>
</dbReference>
<evidence type="ECO:0000259" key="8">
    <source>
        <dbReference type="PROSITE" id="PS51192"/>
    </source>
</evidence>
<keyword evidence="5" id="KW-0413">Isomerase</keyword>
<dbReference type="Gene3D" id="3.40.50.300">
    <property type="entry name" value="P-loop containing nucleotide triphosphate hydrolases"/>
    <property type="match status" value="2"/>
</dbReference>
<gene>
    <name evidence="10" type="ORF">PMAA_082080</name>
</gene>
<evidence type="ECO:0000256" key="3">
    <source>
        <dbReference type="ARBA" id="ARBA00022840"/>
    </source>
</evidence>
<comment type="catalytic activity">
    <reaction evidence="6">
        <text>Couples ATP hydrolysis with the unwinding of duplex DNA by translocating in the 3'-5' direction.</text>
        <dbReference type="EC" id="5.6.2.4"/>
    </reaction>
</comment>
<dbReference type="AlphaFoldDB" id="B6QFG7"/>
<accession>B6QFG7</accession>
<feature type="domain" description="Helicase C-terminal" evidence="9">
    <location>
        <begin position="191"/>
        <end position="367"/>
    </location>
</feature>
<protein>
    <recommendedName>
        <fullName evidence="7">DNA 3'-5' helicase</fullName>
        <ecNumber evidence="7">5.6.2.4</ecNumber>
    </recommendedName>
</protein>
<feature type="domain" description="Helicase ATP-binding" evidence="8">
    <location>
        <begin position="1"/>
        <end position="141"/>
    </location>
</feature>
<organism evidence="10 11">
    <name type="scientific">Talaromyces marneffei (strain ATCC 18224 / CBS 334.59 / QM 7333)</name>
    <name type="common">Penicillium marneffei</name>
    <dbReference type="NCBI Taxonomy" id="441960"/>
    <lineage>
        <taxon>Eukaryota</taxon>
        <taxon>Fungi</taxon>
        <taxon>Dikarya</taxon>
        <taxon>Ascomycota</taxon>
        <taxon>Pezizomycotina</taxon>
        <taxon>Eurotiomycetes</taxon>
        <taxon>Eurotiomycetidae</taxon>
        <taxon>Eurotiales</taxon>
        <taxon>Trichocomaceae</taxon>
        <taxon>Talaromyces</taxon>
        <taxon>Talaromyces sect. Talaromyces</taxon>
    </lineage>
</organism>
<dbReference type="SMART" id="SM00490">
    <property type="entry name" value="HELICc"/>
    <property type="match status" value="1"/>
</dbReference>
<dbReference type="GO" id="GO:0043138">
    <property type="term" value="F:3'-5' DNA helicase activity"/>
    <property type="evidence" value="ECO:0007669"/>
    <property type="project" value="UniProtKB-EC"/>
</dbReference>
<proteinExistence type="inferred from homology"/>
<comment type="similarity">
    <text evidence="1">Belongs to the helicase family. RecQ subfamily.</text>
</comment>
<dbReference type="GO" id="GO:0005694">
    <property type="term" value="C:chromosome"/>
    <property type="evidence" value="ECO:0007669"/>
    <property type="project" value="TreeGrafter"/>
</dbReference>
<dbReference type="STRING" id="441960.B6QFG7"/>
<dbReference type="Pfam" id="PF00271">
    <property type="entry name" value="Helicase_C"/>
    <property type="match status" value="1"/>
</dbReference>
<keyword evidence="11" id="KW-1185">Reference proteome</keyword>
<evidence type="ECO:0000256" key="2">
    <source>
        <dbReference type="ARBA" id="ARBA00022741"/>
    </source>
</evidence>
<evidence type="ECO:0000256" key="1">
    <source>
        <dbReference type="ARBA" id="ARBA00005446"/>
    </source>
</evidence>
<dbReference type="InterPro" id="IPR011545">
    <property type="entry name" value="DEAD/DEAH_box_helicase_dom"/>
</dbReference>
<dbReference type="PROSITE" id="PS51194">
    <property type="entry name" value="HELICASE_CTER"/>
    <property type="match status" value="1"/>
</dbReference>
<dbReference type="GO" id="GO:0009378">
    <property type="term" value="F:four-way junction helicase activity"/>
    <property type="evidence" value="ECO:0007669"/>
    <property type="project" value="TreeGrafter"/>
</dbReference>
<dbReference type="Pfam" id="PF00270">
    <property type="entry name" value="DEAD"/>
    <property type="match status" value="1"/>
</dbReference>
<keyword evidence="3" id="KW-0067">ATP-binding</keyword>
<dbReference type="GO" id="GO:0005524">
    <property type="term" value="F:ATP binding"/>
    <property type="evidence" value="ECO:0007669"/>
    <property type="project" value="UniProtKB-KW"/>
</dbReference>
<reference evidence="11" key="1">
    <citation type="journal article" date="2015" name="Genome Announc.">
        <title>Genome sequence of the AIDS-associated pathogen Penicillium marneffei (ATCC18224) and its near taxonomic relative Talaromyces stipitatus (ATCC10500).</title>
        <authorList>
            <person name="Nierman W.C."/>
            <person name="Fedorova-Abrams N.D."/>
            <person name="Andrianopoulos A."/>
        </authorList>
    </citation>
    <scope>NUCLEOTIDE SEQUENCE [LARGE SCALE GENOMIC DNA]</scope>
    <source>
        <strain evidence="11">ATCC 18224 / CBS 334.59 / QM 7333</strain>
    </source>
</reference>
<dbReference type="GO" id="GO:0005737">
    <property type="term" value="C:cytoplasm"/>
    <property type="evidence" value="ECO:0007669"/>
    <property type="project" value="TreeGrafter"/>
</dbReference>
<dbReference type="InterPro" id="IPR001650">
    <property type="entry name" value="Helicase_C-like"/>
</dbReference>
<dbReference type="PANTHER" id="PTHR13710:SF105">
    <property type="entry name" value="ATP-DEPENDENT DNA HELICASE Q1"/>
    <property type="match status" value="1"/>
</dbReference>
<evidence type="ECO:0000256" key="6">
    <source>
        <dbReference type="ARBA" id="ARBA00034617"/>
    </source>
</evidence>
<dbReference type="PhylomeDB" id="B6QFG7"/>
<keyword evidence="2" id="KW-0547">Nucleotide-binding</keyword>
<dbReference type="EMBL" id="DS995901">
    <property type="protein sequence ID" value="EEA24202.1"/>
    <property type="molecule type" value="Genomic_DNA"/>
</dbReference>
<evidence type="ECO:0000256" key="7">
    <source>
        <dbReference type="ARBA" id="ARBA00034808"/>
    </source>
</evidence>
<dbReference type="InterPro" id="IPR014001">
    <property type="entry name" value="Helicase_ATP-bd"/>
</dbReference>
<evidence type="ECO:0000256" key="4">
    <source>
        <dbReference type="ARBA" id="ARBA00023125"/>
    </source>
</evidence>
<sequence>MTTIQIILLEKLGEQQFNDLSKLWCVIPVLLTSNTKQSQPGIMKRIEDGDYTHILVGPELATKGIFPELLRLPKLGRRIGLVAIDECHLISQWSGFRNAFLQLGILRDSLRQDVVWLGCSATVTKEVEGIILDKAGFHEVSDSFHQTEIIQVPIDRDDIFFDMKPIPRVSSKEASPQNILKTIIFVENISDIIEAYLALCNMLFVQTAIDSTKPYLRYGTGELSVRQVIRPYHSHLAKTDKDLYVKEFMKKHSTIRIMIATNALGIGIDLPDVDQVVCWKFLINFDIYDLFQKAGRAARGQGRTGRVVMMFPYWAFVRFGIDENDSTETNGTTQKNFKFIHVDPSQWSKANSRRNSQSSTTTLLDDISDTESVRSTVRDDYILSHIDSSLERRTWNWNEKKWRAGLAKKGAALKKIINNLCHRDPFLSPLGQNTKSLVRKEDCCNRCNLSRSILDFIAPQKSNDLSTSIDAKFAFAYITRWAI</sequence>
<evidence type="ECO:0000259" key="9">
    <source>
        <dbReference type="PROSITE" id="PS51194"/>
    </source>
</evidence>
<evidence type="ECO:0000313" key="10">
    <source>
        <dbReference type="EMBL" id="EEA24202.1"/>
    </source>
</evidence>
<name>B6QFG7_TALMQ</name>
<dbReference type="PROSITE" id="PS51192">
    <property type="entry name" value="HELICASE_ATP_BIND_1"/>
    <property type="match status" value="1"/>
</dbReference>
<dbReference type="GO" id="GO:0003677">
    <property type="term" value="F:DNA binding"/>
    <property type="evidence" value="ECO:0007669"/>
    <property type="project" value="UniProtKB-KW"/>
</dbReference>
<evidence type="ECO:0000256" key="5">
    <source>
        <dbReference type="ARBA" id="ARBA00023235"/>
    </source>
</evidence>
<dbReference type="VEuPathDB" id="FungiDB:PMAA_082080"/>
<dbReference type="EC" id="5.6.2.4" evidence="7"/>
<dbReference type="SUPFAM" id="SSF52540">
    <property type="entry name" value="P-loop containing nucleoside triphosphate hydrolases"/>
    <property type="match status" value="1"/>
</dbReference>
<dbReference type="PANTHER" id="PTHR13710">
    <property type="entry name" value="DNA HELICASE RECQ FAMILY MEMBER"/>
    <property type="match status" value="1"/>
</dbReference>